<dbReference type="EMBL" id="JABBGC010000002">
    <property type="protein sequence ID" value="NML39559.1"/>
    <property type="molecule type" value="Genomic_DNA"/>
</dbReference>
<keyword evidence="3" id="KW-1185">Reference proteome</keyword>
<evidence type="ECO:0000256" key="1">
    <source>
        <dbReference type="SAM" id="Phobius"/>
    </source>
</evidence>
<gene>
    <name evidence="2" type="ORF">HHL17_20325</name>
</gene>
<feature type="transmembrane region" description="Helical" evidence="1">
    <location>
        <begin position="53"/>
        <end position="74"/>
    </location>
</feature>
<organism evidence="2 3">
    <name type="scientific">Chitinophaga fulva</name>
    <dbReference type="NCBI Taxonomy" id="2728842"/>
    <lineage>
        <taxon>Bacteria</taxon>
        <taxon>Pseudomonadati</taxon>
        <taxon>Bacteroidota</taxon>
        <taxon>Chitinophagia</taxon>
        <taxon>Chitinophagales</taxon>
        <taxon>Chitinophagaceae</taxon>
        <taxon>Chitinophaga</taxon>
    </lineage>
</organism>
<accession>A0A848GQD0</accession>
<dbReference type="AlphaFoldDB" id="A0A848GQD0"/>
<evidence type="ECO:0000313" key="2">
    <source>
        <dbReference type="EMBL" id="NML39559.1"/>
    </source>
</evidence>
<keyword evidence="1" id="KW-0472">Membrane</keyword>
<name>A0A848GQD0_9BACT</name>
<keyword evidence="1" id="KW-0812">Transmembrane</keyword>
<comment type="caution">
    <text evidence="2">The sequence shown here is derived from an EMBL/GenBank/DDBJ whole genome shotgun (WGS) entry which is preliminary data.</text>
</comment>
<reference evidence="2 3" key="1">
    <citation type="submission" date="2020-04" db="EMBL/GenBank/DDBJ databases">
        <title>Chitinophaga sp. G-6-1-13 sp. nov., isolated from soil.</title>
        <authorList>
            <person name="Dahal R.H."/>
            <person name="Chaudhary D.K."/>
        </authorList>
    </citation>
    <scope>NUCLEOTIDE SEQUENCE [LARGE SCALE GENOMIC DNA]</scope>
    <source>
        <strain evidence="2 3">G-6-1-13</strain>
    </source>
</reference>
<dbReference type="Proteomes" id="UP000583266">
    <property type="component" value="Unassembled WGS sequence"/>
</dbReference>
<evidence type="ECO:0000313" key="3">
    <source>
        <dbReference type="Proteomes" id="UP000583266"/>
    </source>
</evidence>
<proteinExistence type="predicted"/>
<dbReference type="RefSeq" id="WP_169226624.1">
    <property type="nucleotide sequence ID" value="NZ_JABBGC010000002.1"/>
</dbReference>
<keyword evidence="1" id="KW-1133">Transmembrane helix</keyword>
<protein>
    <submittedName>
        <fullName evidence="2">Uncharacterized protein</fullName>
    </submittedName>
</protein>
<sequence length="169" mass="19086">MSIQDKLNVKIMPGRISLQPNRRLASSLKWYAIIAVVTGLFLAIFYSRLGEGPVVLCSALIIYLVIQGLIDYIFRYNVRYEFDKATNAVYKENPPFGKKQLMRLDEVVIFTKSESGDWYYAMGVKKKQFLKNYKISPGFDNGKASAVRVAEFEEGILNPIVALLPAAAH</sequence>
<feature type="transmembrane region" description="Helical" evidence="1">
    <location>
        <begin position="28"/>
        <end position="47"/>
    </location>
</feature>